<feature type="transmembrane region" description="Helical" evidence="9">
    <location>
        <begin position="289"/>
        <end position="306"/>
    </location>
</feature>
<dbReference type="PANTHER" id="PTHR24421:SF10">
    <property type="entry name" value="NITRATE_NITRITE SENSOR PROTEIN NARQ"/>
    <property type="match status" value="1"/>
</dbReference>
<feature type="transmembrane region" description="Helical" evidence="9">
    <location>
        <begin position="257"/>
        <end position="277"/>
    </location>
</feature>
<feature type="transmembrane region" description="Helical" evidence="9">
    <location>
        <begin position="117"/>
        <end position="134"/>
    </location>
</feature>
<feature type="domain" description="DUF7134" evidence="12">
    <location>
        <begin position="255"/>
        <end position="389"/>
    </location>
</feature>
<comment type="caution">
    <text evidence="13">The sequence shown here is derived from an EMBL/GenBank/DDBJ whole genome shotgun (WGS) entry which is preliminary data.</text>
</comment>
<dbReference type="Gene3D" id="3.30.565.10">
    <property type="entry name" value="Histidine kinase-like ATPase, C-terminal domain"/>
    <property type="match status" value="1"/>
</dbReference>
<dbReference type="SUPFAM" id="SSF55874">
    <property type="entry name" value="ATPase domain of HSP90 chaperone/DNA topoisomerase II/histidine kinase"/>
    <property type="match status" value="1"/>
</dbReference>
<evidence type="ECO:0000256" key="8">
    <source>
        <dbReference type="ARBA" id="ARBA00023012"/>
    </source>
</evidence>
<evidence type="ECO:0000256" key="2">
    <source>
        <dbReference type="ARBA" id="ARBA00012438"/>
    </source>
</evidence>
<evidence type="ECO:0000256" key="7">
    <source>
        <dbReference type="ARBA" id="ARBA00022840"/>
    </source>
</evidence>
<evidence type="ECO:0000256" key="3">
    <source>
        <dbReference type="ARBA" id="ARBA00022553"/>
    </source>
</evidence>
<protein>
    <recommendedName>
        <fullName evidence="2">histidine kinase</fullName>
        <ecNumber evidence="2">2.7.13.3</ecNumber>
    </recommendedName>
</protein>
<evidence type="ECO:0000313" key="14">
    <source>
        <dbReference type="Proteomes" id="UP001500064"/>
    </source>
</evidence>
<dbReference type="Pfam" id="PF07730">
    <property type="entry name" value="HisKA_3"/>
    <property type="match status" value="2"/>
</dbReference>
<dbReference type="InterPro" id="IPR036890">
    <property type="entry name" value="HATPase_C_sf"/>
</dbReference>
<feature type="transmembrane region" description="Helical" evidence="9">
    <location>
        <begin position="313"/>
        <end position="330"/>
    </location>
</feature>
<evidence type="ECO:0000256" key="4">
    <source>
        <dbReference type="ARBA" id="ARBA00022679"/>
    </source>
</evidence>
<evidence type="ECO:0000256" key="6">
    <source>
        <dbReference type="ARBA" id="ARBA00022777"/>
    </source>
</evidence>
<gene>
    <name evidence="13" type="ORF">GCM10009733_060970</name>
</gene>
<dbReference type="Pfam" id="PF23539">
    <property type="entry name" value="DUF7134"/>
    <property type="match status" value="2"/>
</dbReference>
<dbReference type="InterPro" id="IPR011712">
    <property type="entry name" value="Sig_transdc_His_kin_sub3_dim/P"/>
</dbReference>
<reference evidence="13 14" key="1">
    <citation type="journal article" date="2019" name="Int. J. Syst. Evol. Microbiol.">
        <title>The Global Catalogue of Microorganisms (GCM) 10K type strain sequencing project: providing services to taxonomists for standard genome sequencing and annotation.</title>
        <authorList>
            <consortium name="The Broad Institute Genomics Platform"/>
            <consortium name="The Broad Institute Genome Sequencing Center for Infectious Disease"/>
            <person name="Wu L."/>
            <person name="Ma J."/>
        </authorList>
    </citation>
    <scope>NUCLEOTIDE SEQUENCE [LARGE SCALE GENOMIC DNA]</scope>
    <source>
        <strain evidence="13 14">JCM 13929</strain>
    </source>
</reference>
<evidence type="ECO:0000259" key="12">
    <source>
        <dbReference type="Pfam" id="PF23539"/>
    </source>
</evidence>
<accession>A0ABN2FP58</accession>
<keyword evidence="14" id="KW-1185">Reference proteome</keyword>
<comment type="catalytic activity">
    <reaction evidence="1">
        <text>ATP + protein L-histidine = ADP + protein N-phospho-L-histidine.</text>
        <dbReference type="EC" id="2.7.13.3"/>
    </reaction>
</comment>
<dbReference type="Gene3D" id="1.20.5.1930">
    <property type="match status" value="2"/>
</dbReference>
<sequence length="636" mass="67212">MAAALGVLVTISVAAPEPIFTHAYRRPDGWAVLLALAASLPLAARRRRPLTVSLTVTGAILLLTALRWAPGATPFCQMAALYAVAAWRERRVAAAGLAAAYVSVPILMVLGAPGFDHPLILVDVFAQTVAWGMGRVMRRRRRTTEVAQANAVAAERARAVAAERAVFAERLRIARELHDVVSHTLSVIAVQSGVARYQREGVADPVAPALGVIERASRSALDDLRRMLGLLRARPGQDPDPALAATAAPAPAWMREWVLDLAIAVVLAVLGLVMVFFTYPAATQKYTEPTWWSVLLLLAATLSLAVRRRWPVTVQVVTLAAGILTSLGGWDSDMPFLCSYVAVYSVAAWRPLPVALGSLGLHLAVEVAGALVDTAHYDPSVDPTVAGVLIPFGLGLIVRRWRRQQDSAMRRTIEAERGTARAAEQAVIAERLRIAEEMHDVIAHTLSAISVQAGVARHGLAGPDNPAGPALAAIETASRSALTDLRRMLGALHAQRPGEAASLAPSPGLDEIRLLASAHRAACGPIELTVDPGVETAPESLRMTAYRLVQEALTNVRKHAAGSAAMVRIVLDGPDVVIQVDNEPPAGTPTPGTSSGFGLAGMRERVAMFGGTLDAGADEQGGFSVRAVLRAEGAPA</sequence>
<name>A0ABN2FP58_9ACTN</name>
<dbReference type="PANTHER" id="PTHR24421">
    <property type="entry name" value="NITRATE/NITRITE SENSOR PROTEIN NARX-RELATED"/>
    <property type="match status" value="1"/>
</dbReference>
<dbReference type="EMBL" id="BAAAMU010000052">
    <property type="protein sequence ID" value="GAA1655329.1"/>
    <property type="molecule type" value="Genomic_DNA"/>
</dbReference>
<evidence type="ECO:0000256" key="9">
    <source>
        <dbReference type="SAM" id="Phobius"/>
    </source>
</evidence>
<keyword evidence="5" id="KW-0547">Nucleotide-binding</keyword>
<keyword evidence="8" id="KW-0902">Two-component regulatory system</keyword>
<dbReference type="InterPro" id="IPR050482">
    <property type="entry name" value="Sensor_HK_TwoCompSys"/>
</dbReference>
<keyword evidence="9" id="KW-0472">Membrane</keyword>
<dbReference type="InterPro" id="IPR055558">
    <property type="entry name" value="DUF7134"/>
</dbReference>
<evidence type="ECO:0000259" key="10">
    <source>
        <dbReference type="Pfam" id="PF02518"/>
    </source>
</evidence>
<keyword evidence="9" id="KW-1133">Transmembrane helix</keyword>
<feature type="transmembrane region" description="Helical" evidence="9">
    <location>
        <begin position="384"/>
        <end position="401"/>
    </location>
</feature>
<evidence type="ECO:0000256" key="5">
    <source>
        <dbReference type="ARBA" id="ARBA00022741"/>
    </source>
</evidence>
<feature type="transmembrane region" description="Helical" evidence="9">
    <location>
        <begin position="50"/>
        <end position="70"/>
    </location>
</feature>
<proteinExistence type="predicted"/>
<feature type="domain" description="DUF7134" evidence="12">
    <location>
        <begin position="5"/>
        <end position="141"/>
    </location>
</feature>
<feature type="transmembrane region" description="Helical" evidence="9">
    <location>
        <begin position="91"/>
        <end position="111"/>
    </location>
</feature>
<keyword evidence="9" id="KW-0812">Transmembrane</keyword>
<feature type="domain" description="Histidine kinase/HSP90-like ATPase" evidence="10">
    <location>
        <begin position="545"/>
        <end position="631"/>
    </location>
</feature>
<dbReference type="Pfam" id="PF02518">
    <property type="entry name" value="HATPase_c"/>
    <property type="match status" value="1"/>
</dbReference>
<dbReference type="EC" id="2.7.13.3" evidence="2"/>
<organism evidence="13 14">
    <name type="scientific">Nonomuraea maheshkhaliensis</name>
    <dbReference type="NCBI Taxonomy" id="419590"/>
    <lineage>
        <taxon>Bacteria</taxon>
        <taxon>Bacillati</taxon>
        <taxon>Actinomycetota</taxon>
        <taxon>Actinomycetes</taxon>
        <taxon>Streptosporangiales</taxon>
        <taxon>Streptosporangiaceae</taxon>
        <taxon>Nonomuraea</taxon>
    </lineage>
</organism>
<feature type="domain" description="Signal transduction histidine kinase subgroup 3 dimerisation and phosphoacceptor" evidence="11">
    <location>
        <begin position="169"/>
        <end position="233"/>
    </location>
</feature>
<evidence type="ECO:0000256" key="1">
    <source>
        <dbReference type="ARBA" id="ARBA00000085"/>
    </source>
</evidence>
<feature type="domain" description="Signal transduction histidine kinase subgroup 3 dimerisation and phosphoacceptor" evidence="11">
    <location>
        <begin position="430"/>
        <end position="494"/>
    </location>
</feature>
<keyword evidence="7" id="KW-0067">ATP-binding</keyword>
<keyword evidence="3" id="KW-0597">Phosphoprotein</keyword>
<keyword evidence="6" id="KW-0418">Kinase</keyword>
<evidence type="ECO:0000313" key="13">
    <source>
        <dbReference type="EMBL" id="GAA1655329.1"/>
    </source>
</evidence>
<dbReference type="Proteomes" id="UP001500064">
    <property type="component" value="Unassembled WGS sequence"/>
</dbReference>
<dbReference type="InterPro" id="IPR003594">
    <property type="entry name" value="HATPase_dom"/>
</dbReference>
<dbReference type="CDD" id="cd16917">
    <property type="entry name" value="HATPase_UhpB-NarQ-NarX-like"/>
    <property type="match status" value="1"/>
</dbReference>
<evidence type="ECO:0000259" key="11">
    <source>
        <dbReference type="Pfam" id="PF07730"/>
    </source>
</evidence>
<keyword evidence="4" id="KW-0808">Transferase</keyword>